<dbReference type="AlphaFoldDB" id="A0A9Q1GRQ0"/>
<feature type="coiled-coil region" evidence="1">
    <location>
        <begin position="230"/>
        <end position="292"/>
    </location>
</feature>
<reference evidence="2" key="1">
    <citation type="submission" date="2022-04" db="EMBL/GenBank/DDBJ databases">
        <title>Carnegiea gigantea Genome sequencing and assembly v2.</title>
        <authorList>
            <person name="Copetti D."/>
            <person name="Sanderson M.J."/>
            <person name="Burquez A."/>
            <person name="Wojciechowski M.F."/>
        </authorList>
    </citation>
    <scope>NUCLEOTIDE SEQUENCE</scope>
    <source>
        <strain evidence="2">SGP5-SGP5p</strain>
        <tissue evidence="2">Aerial part</tissue>
    </source>
</reference>
<dbReference type="EMBL" id="JAKOGI010001703">
    <property type="protein sequence ID" value="KAJ8424349.1"/>
    <property type="molecule type" value="Genomic_DNA"/>
</dbReference>
<organism evidence="2 3">
    <name type="scientific">Carnegiea gigantea</name>
    <dbReference type="NCBI Taxonomy" id="171969"/>
    <lineage>
        <taxon>Eukaryota</taxon>
        <taxon>Viridiplantae</taxon>
        <taxon>Streptophyta</taxon>
        <taxon>Embryophyta</taxon>
        <taxon>Tracheophyta</taxon>
        <taxon>Spermatophyta</taxon>
        <taxon>Magnoliopsida</taxon>
        <taxon>eudicotyledons</taxon>
        <taxon>Gunneridae</taxon>
        <taxon>Pentapetalae</taxon>
        <taxon>Caryophyllales</taxon>
        <taxon>Cactineae</taxon>
        <taxon>Cactaceae</taxon>
        <taxon>Cactoideae</taxon>
        <taxon>Echinocereeae</taxon>
        <taxon>Carnegiea</taxon>
    </lineage>
</organism>
<name>A0A9Q1GRQ0_9CARY</name>
<gene>
    <name evidence="2" type="ORF">Cgig2_033468</name>
</gene>
<accession>A0A9Q1GRQ0</accession>
<protein>
    <submittedName>
        <fullName evidence="2">Uncharacterized protein</fullName>
    </submittedName>
</protein>
<keyword evidence="1" id="KW-0175">Coiled coil</keyword>
<comment type="caution">
    <text evidence="2">The sequence shown here is derived from an EMBL/GenBank/DDBJ whole genome shotgun (WGS) entry which is preliminary data.</text>
</comment>
<evidence type="ECO:0000256" key="1">
    <source>
        <dbReference type="SAM" id="Coils"/>
    </source>
</evidence>
<sequence>MASGVGDCLSTVMFASVYKGLNEISRSSHPGRGGGYFPAHFLYAWSAKNFDACELTGEASSSPGVVKFSGIGRAKSFQLEEARELIEPFVRPIEDGSSHVKIPGTHVVIPATPIPVFLIQSIAPLPQEPIGVCEPSTEKVIELPPEGVGNIIDILDTEPDLAECMVEYSIHRVNAPSLVPRLQRSLRAPQRGISVFNADAVIKEVDKNAARVFGNLDKASRRLNNEGAHYEAKAAELKQVELRREELLKELQLLKDQKKDLSSQAVPSEHLLQKVEREVIDLQGQINILNATKVMDAVTKASLDKAEAYIKQSFEDLKNFQWDP</sequence>
<dbReference type="Proteomes" id="UP001153076">
    <property type="component" value="Unassembled WGS sequence"/>
</dbReference>
<evidence type="ECO:0000313" key="3">
    <source>
        <dbReference type="Proteomes" id="UP001153076"/>
    </source>
</evidence>
<evidence type="ECO:0000313" key="2">
    <source>
        <dbReference type="EMBL" id="KAJ8424349.1"/>
    </source>
</evidence>
<dbReference type="OrthoDB" id="6205933at2759"/>
<keyword evidence="3" id="KW-1185">Reference proteome</keyword>
<proteinExistence type="predicted"/>